<accession>A0A239WB90</accession>
<feature type="domain" description="KTSC" evidence="1">
    <location>
        <begin position="36"/>
        <end position="92"/>
    </location>
</feature>
<evidence type="ECO:0000313" key="3">
    <source>
        <dbReference type="Proteomes" id="UP000215196"/>
    </source>
</evidence>
<gene>
    <name evidence="2" type="ORF">SAMEA4412677_00014</name>
</gene>
<dbReference type="AlphaFoldDB" id="A0A239WB90"/>
<name>A0A239WB90_9FLAO</name>
<proteinExistence type="predicted"/>
<organism evidence="2 3">
    <name type="scientific">Chryseobacterium taklimakanense</name>
    <dbReference type="NCBI Taxonomy" id="536441"/>
    <lineage>
        <taxon>Bacteria</taxon>
        <taxon>Pseudomonadati</taxon>
        <taxon>Bacteroidota</taxon>
        <taxon>Flavobacteriia</taxon>
        <taxon>Flavobacteriales</taxon>
        <taxon>Weeksellaceae</taxon>
        <taxon>Chryseobacterium group</taxon>
        <taxon>Chryseobacterium</taxon>
    </lineage>
</organism>
<dbReference type="KEGG" id="ctak:4412677_00014"/>
<dbReference type="EMBL" id="LT906465">
    <property type="protein sequence ID" value="SNV31326.1"/>
    <property type="molecule type" value="Genomic_DNA"/>
</dbReference>
<reference evidence="2 3" key="1">
    <citation type="submission" date="2017-06" db="EMBL/GenBank/DDBJ databases">
        <authorList>
            <consortium name="Pathogen Informatics"/>
        </authorList>
    </citation>
    <scope>NUCLEOTIDE SEQUENCE [LARGE SCALE GENOMIC DNA]</scope>
    <source>
        <strain evidence="2 3">NCTC13490</strain>
    </source>
</reference>
<dbReference type="Proteomes" id="UP000215196">
    <property type="component" value="Chromosome 1"/>
</dbReference>
<dbReference type="InterPro" id="IPR025309">
    <property type="entry name" value="KTSC_dom"/>
</dbReference>
<evidence type="ECO:0000313" key="2">
    <source>
        <dbReference type="EMBL" id="SNV31326.1"/>
    </source>
</evidence>
<keyword evidence="3" id="KW-1185">Reference proteome</keyword>
<sequence>MNFSLKPLKPVFYQYSWCKGKTIARNGNCRNVFMPSTVIKKYEYHPERKVLTIEYLSGFIYDYLDVPKMVYDEFRGAFSKGTFLNKHIKGKFEFVRRK</sequence>
<evidence type="ECO:0000259" key="1">
    <source>
        <dbReference type="Pfam" id="PF13619"/>
    </source>
</evidence>
<dbReference type="Pfam" id="PF13619">
    <property type="entry name" value="KTSC"/>
    <property type="match status" value="1"/>
</dbReference>
<protein>
    <recommendedName>
        <fullName evidence="1">KTSC domain-containing protein</fullName>
    </recommendedName>
</protein>